<dbReference type="RefSeq" id="WP_386713482.1">
    <property type="nucleotide sequence ID" value="NZ_JBHXIJ010000078.1"/>
</dbReference>
<reference evidence="2 3" key="1">
    <citation type="submission" date="2024-09" db="EMBL/GenBank/DDBJ databases">
        <title>The Natural Products Discovery Center: Release of the First 8490 Sequenced Strains for Exploring Actinobacteria Biosynthetic Diversity.</title>
        <authorList>
            <person name="Kalkreuter E."/>
            <person name="Kautsar S.A."/>
            <person name="Yang D."/>
            <person name="Bader C.D."/>
            <person name="Teijaro C.N."/>
            <person name="Fluegel L."/>
            <person name="Davis C.M."/>
            <person name="Simpson J.R."/>
            <person name="Lauterbach L."/>
            <person name="Steele A.D."/>
            <person name="Gui C."/>
            <person name="Meng S."/>
            <person name="Li G."/>
            <person name="Viehrig K."/>
            <person name="Ye F."/>
            <person name="Su P."/>
            <person name="Kiefer A.F."/>
            <person name="Nichols A."/>
            <person name="Cepeda A.J."/>
            <person name="Yan W."/>
            <person name="Fan B."/>
            <person name="Jiang Y."/>
            <person name="Adhikari A."/>
            <person name="Zheng C.-J."/>
            <person name="Schuster L."/>
            <person name="Cowan T.M."/>
            <person name="Smanski M.J."/>
            <person name="Chevrette M.G."/>
            <person name="De Carvalho L.P.S."/>
            <person name="Shen B."/>
        </authorList>
    </citation>
    <scope>NUCLEOTIDE SEQUENCE [LARGE SCALE GENOMIC DNA]</scope>
    <source>
        <strain evidence="2 3">NPDC058348</strain>
    </source>
</reference>
<comment type="caution">
    <text evidence="2">The sequence shown here is derived from an EMBL/GenBank/DDBJ whole genome shotgun (WGS) entry which is preliminary data.</text>
</comment>
<evidence type="ECO:0000313" key="2">
    <source>
        <dbReference type="EMBL" id="MFD5099985.1"/>
    </source>
</evidence>
<evidence type="ECO:0000256" key="1">
    <source>
        <dbReference type="SAM" id="MobiDB-lite"/>
    </source>
</evidence>
<dbReference type="EMBL" id="JBHXIJ010000078">
    <property type="protein sequence ID" value="MFD5099985.1"/>
    <property type="molecule type" value="Genomic_DNA"/>
</dbReference>
<keyword evidence="3" id="KW-1185">Reference proteome</keyword>
<name>A0ABW6FKV2_9ACTN</name>
<sequence length="230" mass="24353">MGASGLTACGDEAKDDPFKGQKADAIAAKAVKATNGASSVHMAGTAHQEGGTTIKVDFKVDTQDNCTGTLSGQGTEAEVIKTSETGYVKGNDAFWQNSLKAQPGAEKMISQLRGRWVKTPADETSTRDICDKQAFLAAMDNDKSERKGMTKGRTTTVDGQEAIVLKKKDGDQTLTLYVATKGKPYILKTTATGGENPSTMNFTDYNKTVKATPPPADKVVDPKKLAAKQA</sequence>
<dbReference type="Gene3D" id="2.50.20.20">
    <property type="match status" value="1"/>
</dbReference>
<proteinExistence type="predicted"/>
<protein>
    <recommendedName>
        <fullName evidence="4">Lipoprotein</fullName>
    </recommendedName>
</protein>
<gene>
    <name evidence="2" type="ORF">ACFWJN_13605</name>
</gene>
<organism evidence="2 3">
    <name type="scientific">Streptomyces albidochromogenes</name>
    <dbReference type="NCBI Taxonomy" id="329524"/>
    <lineage>
        <taxon>Bacteria</taxon>
        <taxon>Bacillati</taxon>
        <taxon>Actinomycetota</taxon>
        <taxon>Actinomycetes</taxon>
        <taxon>Kitasatosporales</taxon>
        <taxon>Streptomycetaceae</taxon>
        <taxon>Streptomyces</taxon>
    </lineage>
</organism>
<feature type="compositionally biased region" description="Polar residues" evidence="1">
    <location>
        <begin position="192"/>
        <end position="206"/>
    </location>
</feature>
<evidence type="ECO:0000313" key="3">
    <source>
        <dbReference type="Proteomes" id="UP001598448"/>
    </source>
</evidence>
<feature type="region of interest" description="Disordered" evidence="1">
    <location>
        <begin position="192"/>
        <end position="230"/>
    </location>
</feature>
<dbReference type="Proteomes" id="UP001598448">
    <property type="component" value="Unassembled WGS sequence"/>
</dbReference>
<accession>A0ABW6FKV2</accession>
<evidence type="ECO:0008006" key="4">
    <source>
        <dbReference type="Google" id="ProtNLM"/>
    </source>
</evidence>